<dbReference type="RefSeq" id="WP_076331495.1">
    <property type="nucleotide sequence ID" value="NZ_MRTJ01000002.1"/>
</dbReference>
<protein>
    <submittedName>
        <fullName evidence="1">Uncharacterized protein</fullName>
    </submittedName>
</protein>
<comment type="caution">
    <text evidence="1">The sequence shown here is derived from an EMBL/GenBank/DDBJ whole genome shotgun (WGS) entry which is preliminary data.</text>
</comment>
<sequence>MAMSETEMLETAMSFAPVLMFDRNEPFYPDFVGVSVLDRSGPSPSFKRDVQFPAEAVQYVIEYAIWWDYEIGHLYEMEHVWIYVGHDGEVVDCEASFHGKVLRGLLKDRVNVVGRHICLYSQPGKHAFSPLPVVFELLPDLYSAAGTKAGCDGLLVNDLFRGYFETNEQIDAQVTSYLQTKAFVPSMEFEEYLLKPEMFMTWDQLFHIIPQRIKDRLVELEQLYGT</sequence>
<accession>A0A1R1BZK7</accession>
<dbReference type="AlphaFoldDB" id="A0A1R1BZK7"/>
<evidence type="ECO:0000313" key="2">
    <source>
        <dbReference type="Proteomes" id="UP000187134"/>
    </source>
</evidence>
<dbReference type="Proteomes" id="UP000187134">
    <property type="component" value="Unassembled WGS sequence"/>
</dbReference>
<reference evidence="1 2" key="1">
    <citation type="submission" date="2016-11" db="EMBL/GenBank/DDBJ databases">
        <title>Paenibacillus species isolates.</title>
        <authorList>
            <person name="Beno S.M."/>
        </authorList>
    </citation>
    <scope>NUCLEOTIDE SEQUENCE [LARGE SCALE GENOMIC DNA]</scope>
    <source>
        <strain evidence="1 2">FSL H8-0246</strain>
    </source>
</reference>
<dbReference type="EMBL" id="MRTJ01000002">
    <property type="protein sequence ID" value="OMF15239.1"/>
    <property type="molecule type" value="Genomic_DNA"/>
</dbReference>
<organism evidence="1 2">
    <name type="scientific">Paenibacillus amylolyticus</name>
    <dbReference type="NCBI Taxonomy" id="1451"/>
    <lineage>
        <taxon>Bacteria</taxon>
        <taxon>Bacillati</taxon>
        <taxon>Bacillota</taxon>
        <taxon>Bacilli</taxon>
        <taxon>Bacillales</taxon>
        <taxon>Paenibacillaceae</taxon>
        <taxon>Paenibacillus</taxon>
    </lineage>
</organism>
<name>A0A1R1BZK7_PAEAM</name>
<proteinExistence type="predicted"/>
<evidence type="ECO:0000313" key="1">
    <source>
        <dbReference type="EMBL" id="OMF15239.1"/>
    </source>
</evidence>
<dbReference type="OrthoDB" id="1898185at2"/>
<gene>
    <name evidence="1" type="ORF">BK131_10150</name>
</gene>